<dbReference type="HOGENOM" id="CLU_2384374_0_0_11"/>
<evidence type="ECO:0000313" key="3">
    <source>
        <dbReference type="Proteomes" id="UP000006728"/>
    </source>
</evidence>
<accession>A4FEY3</accession>
<organism evidence="2 3">
    <name type="scientific">Saccharopolyspora erythraea (strain ATCC 11635 / DSM 40517 / JCM 4748 / NBRC 13426 / NCIMB 8594 / NRRL 2338)</name>
    <dbReference type="NCBI Taxonomy" id="405948"/>
    <lineage>
        <taxon>Bacteria</taxon>
        <taxon>Bacillati</taxon>
        <taxon>Actinomycetota</taxon>
        <taxon>Actinomycetes</taxon>
        <taxon>Pseudonocardiales</taxon>
        <taxon>Pseudonocardiaceae</taxon>
        <taxon>Saccharopolyspora</taxon>
    </lineage>
</organism>
<gene>
    <name evidence="2" type="ordered locus">SACE_3333</name>
</gene>
<feature type="compositionally biased region" description="Basic and acidic residues" evidence="1">
    <location>
        <begin position="73"/>
        <end position="94"/>
    </location>
</feature>
<evidence type="ECO:0000313" key="2">
    <source>
        <dbReference type="EMBL" id="CAM02608.1"/>
    </source>
</evidence>
<name>A4FEY3_SACEN</name>
<dbReference type="Proteomes" id="UP000006728">
    <property type="component" value="Chromosome"/>
</dbReference>
<feature type="region of interest" description="Disordered" evidence="1">
    <location>
        <begin position="57"/>
        <end position="94"/>
    </location>
</feature>
<reference evidence="2 3" key="1">
    <citation type="journal article" date="2007" name="Nat. Biotechnol.">
        <title>Complete genome sequence of the erythromycin-producing bacterium Saccharopolyspora erythraea NRRL23338.</title>
        <authorList>
            <person name="Oliynyk M."/>
            <person name="Samborskyy M."/>
            <person name="Lester J.B."/>
            <person name="Mironenko T."/>
            <person name="Scott N."/>
            <person name="Dickens S."/>
            <person name="Haydock S.F."/>
            <person name="Leadlay P.F."/>
        </authorList>
    </citation>
    <scope>NUCLEOTIDE SEQUENCE [LARGE SCALE GENOMIC DNA]</scope>
    <source>
        <strain evidence="3">ATCC 11635 / DSM 40517 / JCM 4748 / NBRC 13426 / NCIMB 8594 / NRRL 2338</strain>
    </source>
</reference>
<dbReference type="KEGG" id="sen:SACE_3333"/>
<dbReference type="STRING" id="405948.SACE_3333"/>
<sequence>MATSRSPDRRRGSRVVVTAGRGPDALHVHATVELDVTTLPGDLVRAGLRLLFGSLARARPSDVPPRRPPTIRVRSERADVGRHRRRPGADERRS</sequence>
<dbReference type="AlphaFoldDB" id="A4FEY3"/>
<dbReference type="EMBL" id="AM420293">
    <property type="protein sequence ID" value="CAM02608.1"/>
    <property type="molecule type" value="Genomic_DNA"/>
</dbReference>
<evidence type="ECO:0000256" key="1">
    <source>
        <dbReference type="SAM" id="MobiDB-lite"/>
    </source>
</evidence>
<dbReference type="RefSeq" id="WP_011874000.1">
    <property type="nucleotide sequence ID" value="NC_009142.1"/>
</dbReference>
<protein>
    <submittedName>
        <fullName evidence="2">Uncharacterized protein</fullName>
    </submittedName>
</protein>
<proteinExistence type="predicted"/>
<keyword evidence="3" id="KW-1185">Reference proteome</keyword>